<sequence length="291" mass="31897">MGYLVGVTALWAFSFSLIGAYLSGQVDSYFAVLTRIALAAAIFLFWLRPRRLSIGQVLGLMGIGAVQLGLMYIGFYQSFLLLSVPEVLLFTIFTPLYITLLDDLLKGRFTPFYLLTAALAVCGAAVIRYADVSQAYWLGFLVVQSSNLCFAVGQVAYRHLAPRLPREVAHRHVFGWFYLGALCVALPAFWLFGDATAMPTSALQWSVLAWLGIVASGLGYFLWNKGACRVDAGTLAVMNNALVPAGLAVNLLIWNRDADVPRLIVGGAILVAALMLNGWWRRRRMPQAHAA</sequence>
<dbReference type="InterPro" id="IPR037185">
    <property type="entry name" value="EmrE-like"/>
</dbReference>
<dbReference type="RefSeq" id="WP_011506603.1">
    <property type="nucleotide sequence ID" value="NC_007963.1"/>
</dbReference>
<gene>
    <name evidence="2" type="ordered locus">Csal_1302</name>
</gene>
<dbReference type="Proteomes" id="UP000000239">
    <property type="component" value="Chromosome"/>
</dbReference>
<dbReference type="GO" id="GO:0016020">
    <property type="term" value="C:membrane"/>
    <property type="evidence" value="ECO:0007669"/>
    <property type="project" value="TreeGrafter"/>
</dbReference>
<dbReference type="KEGG" id="csa:Csal_1302"/>
<organism evidence="2 3">
    <name type="scientific">Chromohalobacter israelensis (strain ATCC BAA-138 / DSM 3043 / CIP 106854 / NCIMB 13768 / 1H11)</name>
    <name type="common">Chromohalobacter salexigens</name>
    <dbReference type="NCBI Taxonomy" id="290398"/>
    <lineage>
        <taxon>Bacteria</taxon>
        <taxon>Pseudomonadati</taxon>
        <taxon>Pseudomonadota</taxon>
        <taxon>Gammaproteobacteria</taxon>
        <taxon>Oceanospirillales</taxon>
        <taxon>Halomonadaceae</taxon>
        <taxon>Chromohalobacter</taxon>
    </lineage>
</organism>
<keyword evidence="1" id="KW-0812">Transmembrane</keyword>
<dbReference type="HOGENOM" id="CLU_085269_0_0_6"/>
<feature type="transmembrane region" description="Helical" evidence="1">
    <location>
        <begin position="112"/>
        <end position="130"/>
    </location>
</feature>
<evidence type="ECO:0000313" key="3">
    <source>
        <dbReference type="Proteomes" id="UP000000239"/>
    </source>
</evidence>
<keyword evidence="1" id="KW-1133">Transmembrane helix</keyword>
<keyword evidence="1" id="KW-0472">Membrane</keyword>
<protein>
    <submittedName>
        <fullName evidence="2">MadN protein</fullName>
    </submittedName>
</protein>
<feature type="transmembrane region" description="Helical" evidence="1">
    <location>
        <begin position="205"/>
        <end position="223"/>
    </location>
</feature>
<name>Q1QY01_CHRI1</name>
<feature type="transmembrane region" description="Helical" evidence="1">
    <location>
        <begin position="29"/>
        <end position="47"/>
    </location>
</feature>
<dbReference type="AlphaFoldDB" id="Q1QY01"/>
<dbReference type="eggNOG" id="COG0697">
    <property type="taxonomic scope" value="Bacteria"/>
</dbReference>
<dbReference type="GeneID" id="95334040"/>
<dbReference type="OrthoDB" id="1412048at2"/>
<evidence type="ECO:0000313" key="2">
    <source>
        <dbReference type="EMBL" id="ABE58657.1"/>
    </source>
</evidence>
<feature type="transmembrane region" description="Helical" evidence="1">
    <location>
        <begin position="260"/>
        <end position="280"/>
    </location>
</feature>
<dbReference type="PANTHER" id="PTHR22911">
    <property type="entry name" value="ACYL-MALONYL CONDENSING ENZYME-RELATED"/>
    <property type="match status" value="1"/>
</dbReference>
<dbReference type="PANTHER" id="PTHR22911:SF130">
    <property type="entry name" value="BIOTIN TRANSPORTER"/>
    <property type="match status" value="1"/>
</dbReference>
<proteinExistence type="predicted"/>
<feature type="transmembrane region" description="Helical" evidence="1">
    <location>
        <begin position="54"/>
        <end position="73"/>
    </location>
</feature>
<evidence type="ECO:0000256" key="1">
    <source>
        <dbReference type="SAM" id="Phobius"/>
    </source>
</evidence>
<dbReference type="STRING" id="290398.Csal_1302"/>
<dbReference type="SUPFAM" id="SSF103481">
    <property type="entry name" value="Multidrug resistance efflux transporter EmrE"/>
    <property type="match status" value="1"/>
</dbReference>
<accession>Q1QY01</accession>
<keyword evidence="3" id="KW-1185">Reference proteome</keyword>
<feature type="transmembrane region" description="Helical" evidence="1">
    <location>
        <begin position="79"/>
        <end position="100"/>
    </location>
</feature>
<feature type="transmembrane region" description="Helical" evidence="1">
    <location>
        <begin position="136"/>
        <end position="161"/>
    </location>
</feature>
<dbReference type="EMBL" id="CP000285">
    <property type="protein sequence ID" value="ABE58657.1"/>
    <property type="molecule type" value="Genomic_DNA"/>
</dbReference>
<reference evidence="2 3" key="1">
    <citation type="journal article" date="2011" name="Stand. Genomic Sci.">
        <title>Complete genome sequence of the halophilic and highly halotolerant Chromohalobacter salexigens type strain (1H11(T)).</title>
        <authorList>
            <person name="Copeland A."/>
            <person name="O'Connor K."/>
            <person name="Lucas S."/>
            <person name="Lapidus A."/>
            <person name="Berry K.W."/>
            <person name="Detter J.C."/>
            <person name="Del Rio T.G."/>
            <person name="Hammon N."/>
            <person name="Dalin E."/>
            <person name="Tice H."/>
            <person name="Pitluck S."/>
            <person name="Bruce D."/>
            <person name="Goodwin L."/>
            <person name="Han C."/>
            <person name="Tapia R."/>
            <person name="Saunders E."/>
            <person name="Schmutz J."/>
            <person name="Brettin T."/>
            <person name="Larimer F."/>
            <person name="Land M."/>
            <person name="Hauser L."/>
            <person name="Vargas C."/>
            <person name="Nieto J.J."/>
            <person name="Kyrpides N.C."/>
            <person name="Ivanova N."/>
            <person name="Goker M."/>
            <person name="Klenk H.P."/>
            <person name="Csonka L.N."/>
            <person name="Woyke T."/>
        </authorList>
    </citation>
    <scope>NUCLEOTIDE SEQUENCE [LARGE SCALE GENOMIC DNA]</scope>
    <source>
        <strain evidence="3">ATCC BAA-138 / DSM 3043 / CIP 106854 / NCIMB 13768 / 1H11</strain>
    </source>
</reference>
<feature type="transmembrane region" description="Helical" evidence="1">
    <location>
        <begin position="173"/>
        <end position="193"/>
    </location>
</feature>
<feature type="transmembrane region" description="Helical" evidence="1">
    <location>
        <begin position="235"/>
        <end position="254"/>
    </location>
</feature>